<comment type="caution">
    <text evidence="6">The sequence shown here is derived from an EMBL/GenBank/DDBJ whole genome shotgun (WGS) entry which is preliminary data.</text>
</comment>
<dbReference type="SUPFAM" id="SSF50998">
    <property type="entry name" value="Quinoprotein alcohol dehydrogenase-like"/>
    <property type="match status" value="1"/>
</dbReference>
<dbReference type="InterPro" id="IPR037588">
    <property type="entry name" value="MLST8"/>
</dbReference>
<accession>A0A1J4JJF5</accession>
<dbReference type="PROSITE" id="PS50294">
    <property type="entry name" value="WD_REPEATS_REGION"/>
    <property type="match status" value="3"/>
</dbReference>
<protein>
    <recommendedName>
        <fullName evidence="2">Target of rapamycin complex subunit LST8</fullName>
    </recommendedName>
</protein>
<dbReference type="PROSITE" id="PS50082">
    <property type="entry name" value="WD_REPEATS_2"/>
    <property type="match status" value="3"/>
</dbReference>
<dbReference type="InterPro" id="IPR011047">
    <property type="entry name" value="Quinoprotein_ADH-like_sf"/>
</dbReference>
<dbReference type="InterPro" id="IPR001680">
    <property type="entry name" value="WD40_rpt"/>
</dbReference>
<dbReference type="GO" id="GO:0031932">
    <property type="term" value="C:TORC2 complex"/>
    <property type="evidence" value="ECO:0007669"/>
    <property type="project" value="InterPro"/>
</dbReference>
<feature type="repeat" description="WD" evidence="5">
    <location>
        <begin position="208"/>
        <end position="238"/>
    </location>
</feature>
<dbReference type="Gene3D" id="2.130.10.10">
    <property type="entry name" value="YVTN repeat-like/Quinoprotein amine dehydrogenase"/>
    <property type="match status" value="1"/>
</dbReference>
<dbReference type="RefSeq" id="XP_068351874.1">
    <property type="nucleotide sequence ID" value="XM_068494470.1"/>
</dbReference>
<dbReference type="GO" id="GO:0031931">
    <property type="term" value="C:TORC1 complex"/>
    <property type="evidence" value="ECO:0007669"/>
    <property type="project" value="InterPro"/>
</dbReference>
<evidence type="ECO:0000313" key="7">
    <source>
        <dbReference type="Proteomes" id="UP000179807"/>
    </source>
</evidence>
<evidence type="ECO:0000313" key="6">
    <source>
        <dbReference type="EMBL" id="OHS98737.1"/>
    </source>
</evidence>
<evidence type="ECO:0000256" key="2">
    <source>
        <dbReference type="ARBA" id="ARBA00018867"/>
    </source>
</evidence>
<dbReference type="GeneID" id="94829174"/>
<dbReference type="AlphaFoldDB" id="A0A1J4JJF5"/>
<keyword evidence="4" id="KW-0677">Repeat</keyword>
<dbReference type="PROSITE" id="PS00678">
    <property type="entry name" value="WD_REPEATS_1"/>
    <property type="match status" value="1"/>
</dbReference>
<gene>
    <name evidence="6" type="ORF">TRFO_08749</name>
</gene>
<sequence>MTYSVLLAASYDLKIHAFDLSQGTSLSEFEIANSQANRIYPYMGHKFYVATYNYVFQYDYYSRTKKPNISIVAHDGNVTDLKFNQTCLITCGNDKKIMIWDRSCQLQSKIEVGTTMNSLELLPSGSHCIVACENGTIQTFDIRKTENGCIQKLSISSKPVRSIALSSDSLTLVAATHDGKAISYSVANETLAENYRISTTKEVQTKCSISPDSHFFVTGAADNTAKIWDLKTGELKNSCFGGGNQEWVWDLKFTADSQKLVTGSSDGTCRIWDVASGNLLMEMPRLEKCISALTLIDVCNYNV</sequence>
<dbReference type="GO" id="GO:0032956">
    <property type="term" value="P:regulation of actin cytoskeleton organization"/>
    <property type="evidence" value="ECO:0007669"/>
    <property type="project" value="TreeGrafter"/>
</dbReference>
<dbReference type="PANTHER" id="PTHR19842:SF0">
    <property type="entry name" value="TARGET OF RAPAMYCIN COMPLEX SUBUNIT LST8"/>
    <property type="match status" value="1"/>
</dbReference>
<dbReference type="InterPro" id="IPR015943">
    <property type="entry name" value="WD40/YVTN_repeat-like_dom_sf"/>
</dbReference>
<proteinExistence type="inferred from homology"/>
<dbReference type="EMBL" id="MLAK01001038">
    <property type="protein sequence ID" value="OHS98737.1"/>
    <property type="molecule type" value="Genomic_DNA"/>
</dbReference>
<dbReference type="InterPro" id="IPR019775">
    <property type="entry name" value="WD40_repeat_CS"/>
</dbReference>
<dbReference type="Proteomes" id="UP000179807">
    <property type="component" value="Unassembled WGS sequence"/>
</dbReference>
<dbReference type="GO" id="GO:0031929">
    <property type="term" value="P:TOR signaling"/>
    <property type="evidence" value="ECO:0007669"/>
    <property type="project" value="InterPro"/>
</dbReference>
<dbReference type="PANTHER" id="PTHR19842">
    <property type="entry name" value="G BETA-LIKE PROTEIN GBL"/>
    <property type="match status" value="1"/>
</dbReference>
<dbReference type="PRINTS" id="PR00320">
    <property type="entry name" value="GPROTEINBRPT"/>
</dbReference>
<name>A0A1J4JJF5_9EUKA</name>
<evidence type="ECO:0000256" key="1">
    <source>
        <dbReference type="ARBA" id="ARBA00009890"/>
    </source>
</evidence>
<dbReference type="OrthoDB" id="400at2759"/>
<evidence type="ECO:0000256" key="4">
    <source>
        <dbReference type="ARBA" id="ARBA00022737"/>
    </source>
</evidence>
<organism evidence="6 7">
    <name type="scientific">Tritrichomonas foetus</name>
    <dbReference type="NCBI Taxonomy" id="1144522"/>
    <lineage>
        <taxon>Eukaryota</taxon>
        <taxon>Metamonada</taxon>
        <taxon>Parabasalia</taxon>
        <taxon>Tritrichomonadida</taxon>
        <taxon>Tritrichomonadidae</taxon>
        <taxon>Tritrichomonas</taxon>
    </lineage>
</organism>
<keyword evidence="7" id="KW-1185">Reference proteome</keyword>
<evidence type="ECO:0000256" key="3">
    <source>
        <dbReference type="ARBA" id="ARBA00022574"/>
    </source>
</evidence>
<dbReference type="Pfam" id="PF00400">
    <property type="entry name" value="WD40"/>
    <property type="match status" value="4"/>
</dbReference>
<reference evidence="6" key="1">
    <citation type="submission" date="2016-10" db="EMBL/GenBank/DDBJ databases">
        <authorList>
            <person name="Benchimol M."/>
            <person name="Almeida L.G."/>
            <person name="Vasconcelos A.T."/>
            <person name="Perreira-Neves A."/>
            <person name="Rosa I.A."/>
            <person name="Tasca T."/>
            <person name="Bogo M.R."/>
            <person name="de Souza W."/>
        </authorList>
    </citation>
    <scope>NUCLEOTIDE SEQUENCE [LARGE SCALE GENOMIC DNA]</scope>
    <source>
        <strain evidence="6">K</strain>
    </source>
</reference>
<feature type="repeat" description="WD" evidence="5">
    <location>
        <begin position="241"/>
        <end position="282"/>
    </location>
</feature>
<feature type="repeat" description="WD" evidence="5">
    <location>
        <begin position="71"/>
        <end position="101"/>
    </location>
</feature>
<evidence type="ECO:0000256" key="5">
    <source>
        <dbReference type="PROSITE-ProRule" id="PRU00221"/>
    </source>
</evidence>
<keyword evidence="3 5" id="KW-0853">WD repeat</keyword>
<comment type="similarity">
    <text evidence="1">Belongs to the WD repeat LST8 family.</text>
</comment>
<dbReference type="InterPro" id="IPR020472">
    <property type="entry name" value="WD40_PAC1"/>
</dbReference>
<dbReference type="VEuPathDB" id="TrichDB:TRFO_08749"/>
<dbReference type="SMART" id="SM00320">
    <property type="entry name" value="WD40"/>
    <property type="match status" value="5"/>
</dbReference>